<evidence type="ECO:0000256" key="1">
    <source>
        <dbReference type="ARBA" id="ARBA00022723"/>
    </source>
</evidence>
<comment type="caution">
    <text evidence="3">The sequence shown here is derived from an EMBL/GenBank/DDBJ whole genome shotgun (WGS) entry which is preliminary data.</text>
</comment>
<dbReference type="Proteomes" id="UP000626109">
    <property type="component" value="Unassembled WGS sequence"/>
</dbReference>
<dbReference type="InterPro" id="IPR002355">
    <property type="entry name" value="Cu_oxidase_Cu_BS"/>
</dbReference>
<evidence type="ECO:0000313" key="4">
    <source>
        <dbReference type="Proteomes" id="UP000626109"/>
    </source>
</evidence>
<organism evidence="3 4">
    <name type="scientific">Polarella glacialis</name>
    <name type="common">Dinoflagellate</name>
    <dbReference type="NCBI Taxonomy" id="89957"/>
    <lineage>
        <taxon>Eukaryota</taxon>
        <taxon>Sar</taxon>
        <taxon>Alveolata</taxon>
        <taxon>Dinophyceae</taxon>
        <taxon>Suessiales</taxon>
        <taxon>Suessiaceae</taxon>
        <taxon>Polarella</taxon>
    </lineage>
</organism>
<feature type="compositionally biased region" description="Basic and acidic residues" evidence="2">
    <location>
        <begin position="119"/>
        <end position="133"/>
    </location>
</feature>
<accession>A0A813KGW2</accession>
<gene>
    <name evidence="3" type="ORF">PGLA2088_LOCUS32844</name>
</gene>
<dbReference type="AlphaFoldDB" id="A0A813KGW2"/>
<dbReference type="InterPro" id="IPR008972">
    <property type="entry name" value="Cupredoxin"/>
</dbReference>
<dbReference type="Gene3D" id="2.60.40.420">
    <property type="entry name" value="Cupredoxins - blue copper proteins"/>
    <property type="match status" value="1"/>
</dbReference>
<keyword evidence="1" id="KW-0479">Metal-binding</keyword>
<dbReference type="EMBL" id="CAJNNW010030440">
    <property type="protein sequence ID" value="CAE8703473.1"/>
    <property type="molecule type" value="Genomic_DNA"/>
</dbReference>
<feature type="region of interest" description="Disordered" evidence="2">
    <location>
        <begin position="282"/>
        <end position="304"/>
    </location>
</feature>
<reference evidence="3" key="1">
    <citation type="submission" date="2021-02" db="EMBL/GenBank/DDBJ databases">
        <authorList>
            <person name="Dougan E. K."/>
            <person name="Rhodes N."/>
            <person name="Thang M."/>
            <person name="Chan C."/>
        </authorList>
    </citation>
    <scope>NUCLEOTIDE SEQUENCE</scope>
</reference>
<feature type="region of interest" description="Disordered" evidence="2">
    <location>
        <begin position="1"/>
        <end position="157"/>
    </location>
</feature>
<feature type="compositionally biased region" description="Basic and acidic residues" evidence="2">
    <location>
        <begin position="1"/>
        <end position="22"/>
    </location>
</feature>
<proteinExistence type="predicted"/>
<evidence type="ECO:0000256" key="2">
    <source>
        <dbReference type="SAM" id="MobiDB-lite"/>
    </source>
</evidence>
<feature type="compositionally biased region" description="Polar residues" evidence="2">
    <location>
        <begin position="62"/>
        <end position="77"/>
    </location>
</feature>
<protein>
    <submittedName>
        <fullName evidence="3">Uncharacterized protein</fullName>
    </submittedName>
</protein>
<sequence length="304" mass="34206">MSWDSERPCDREEWQEESERGFLPRGITDNPVGSAPNPGSSGHRYRDRIVLPRLQHQLPPQGESQRGPNTRARLQQQMPPPEESRTAPKTRARTRIVLPRLQQQMAPPGDSQRAAQLPERPDGRQQHSRDTRGTRSPADTLTAPLVSRPPVGEQIGGCGARRSIRKPLHTNQPQPLEIGDFHDTFMPYGVPQARLRHLVDCKNLSPDGILTSVVNHCHILAHEDTGMMYQLGVTPEGTGCSWDSVFTGDWDRFVQEMTGTSSPSAYPEWRAALERVHQAKARPLRKWGSRGLQPLRRNTGESER</sequence>
<evidence type="ECO:0000313" key="3">
    <source>
        <dbReference type="EMBL" id="CAE8703473.1"/>
    </source>
</evidence>
<dbReference type="GO" id="GO:0005507">
    <property type="term" value="F:copper ion binding"/>
    <property type="evidence" value="ECO:0007669"/>
    <property type="project" value="InterPro"/>
</dbReference>
<name>A0A813KGW2_POLGL</name>
<dbReference type="PROSITE" id="PS00080">
    <property type="entry name" value="MULTICOPPER_OXIDASE2"/>
    <property type="match status" value="1"/>
</dbReference>